<evidence type="ECO:0000259" key="8">
    <source>
        <dbReference type="PROSITE" id="PS50076"/>
    </source>
</evidence>
<comment type="caution">
    <text evidence="9">The sequence shown here is derived from an EMBL/GenBank/DDBJ whole genome shotgun (WGS) entry which is preliminary data.</text>
</comment>
<evidence type="ECO:0000256" key="2">
    <source>
        <dbReference type="ARBA" id="ARBA00022692"/>
    </source>
</evidence>
<gene>
    <name evidence="9" type="ORF">ACFODX_06790</name>
</gene>
<evidence type="ECO:0000313" key="10">
    <source>
        <dbReference type="Proteomes" id="UP001595555"/>
    </source>
</evidence>
<dbReference type="RefSeq" id="WP_378117393.1">
    <property type="nucleotide sequence ID" value="NZ_JBHRTF010000003.1"/>
</dbReference>
<proteinExistence type="inferred from homology"/>
<dbReference type="InterPro" id="IPR001623">
    <property type="entry name" value="DnaJ_domain"/>
</dbReference>
<dbReference type="EMBL" id="JBHRTF010000003">
    <property type="protein sequence ID" value="MFC3115258.1"/>
    <property type="molecule type" value="Genomic_DNA"/>
</dbReference>
<organism evidence="9 10">
    <name type="scientific">Cellvibrio fontiphilus</name>
    <dbReference type="NCBI Taxonomy" id="1815559"/>
    <lineage>
        <taxon>Bacteria</taxon>
        <taxon>Pseudomonadati</taxon>
        <taxon>Pseudomonadota</taxon>
        <taxon>Gammaproteobacteria</taxon>
        <taxon>Cellvibrionales</taxon>
        <taxon>Cellvibrionaceae</taxon>
        <taxon>Cellvibrio</taxon>
    </lineage>
</organism>
<comment type="subcellular location">
    <subcellularLocation>
        <location evidence="1">Membrane</location>
        <topology evidence="1">Single-pass membrane protein</topology>
    </subcellularLocation>
</comment>
<keyword evidence="10" id="KW-1185">Reference proteome</keyword>
<dbReference type="PANTHER" id="PTHR12763:SF28">
    <property type="entry name" value="GEO10507P1-RELATED"/>
    <property type="match status" value="1"/>
</dbReference>
<accession>A0ABV7FET8</accession>
<evidence type="ECO:0000256" key="3">
    <source>
        <dbReference type="ARBA" id="ARBA00022989"/>
    </source>
</evidence>
<keyword evidence="5" id="KW-0143">Chaperone</keyword>
<sequence length="151" mass="16490">MSSKEQRKTLWRLGTGIFLGVLVLLVVTGRMHWIGAAIGALLPFLRAGFGLLMQALPLWLKHKQGQTQNQGNEQGQQPPPVATAAMNITEALGILGLTGDLNKGEITQDMVQDAHRRLIQKLHPDRGGNDYLAAKINQARDILINNITGKP</sequence>
<evidence type="ECO:0000256" key="1">
    <source>
        <dbReference type="ARBA" id="ARBA00004167"/>
    </source>
</evidence>
<feature type="domain" description="J" evidence="8">
    <location>
        <begin position="90"/>
        <end position="151"/>
    </location>
</feature>
<protein>
    <submittedName>
        <fullName evidence="9">Molecular chaperone DnaJ</fullName>
    </submittedName>
</protein>
<reference evidence="10" key="1">
    <citation type="journal article" date="2019" name="Int. J. Syst. Evol. Microbiol.">
        <title>The Global Catalogue of Microorganisms (GCM) 10K type strain sequencing project: providing services to taxonomists for standard genome sequencing and annotation.</title>
        <authorList>
            <consortium name="The Broad Institute Genomics Platform"/>
            <consortium name="The Broad Institute Genome Sequencing Center for Infectious Disease"/>
            <person name="Wu L."/>
            <person name="Ma J."/>
        </authorList>
    </citation>
    <scope>NUCLEOTIDE SEQUENCE [LARGE SCALE GENOMIC DNA]</scope>
    <source>
        <strain evidence="10">KCTC 52237</strain>
    </source>
</reference>
<dbReference type="PANTHER" id="PTHR12763">
    <property type="match status" value="1"/>
</dbReference>
<evidence type="ECO:0000256" key="7">
    <source>
        <dbReference type="SAM" id="Phobius"/>
    </source>
</evidence>
<evidence type="ECO:0000256" key="6">
    <source>
        <dbReference type="ARBA" id="ARBA00038105"/>
    </source>
</evidence>
<dbReference type="SMART" id="SM00271">
    <property type="entry name" value="DnaJ"/>
    <property type="match status" value="1"/>
</dbReference>
<keyword evidence="3 7" id="KW-1133">Transmembrane helix</keyword>
<dbReference type="InterPro" id="IPR036869">
    <property type="entry name" value="J_dom_sf"/>
</dbReference>
<feature type="transmembrane region" description="Helical" evidence="7">
    <location>
        <begin position="33"/>
        <end position="60"/>
    </location>
</feature>
<evidence type="ECO:0000256" key="5">
    <source>
        <dbReference type="ARBA" id="ARBA00023186"/>
    </source>
</evidence>
<feature type="transmembrane region" description="Helical" evidence="7">
    <location>
        <begin position="9"/>
        <end position="27"/>
    </location>
</feature>
<keyword evidence="4 7" id="KW-0472">Membrane</keyword>
<dbReference type="PROSITE" id="PS50076">
    <property type="entry name" value="DNAJ_2"/>
    <property type="match status" value="1"/>
</dbReference>
<dbReference type="CDD" id="cd06257">
    <property type="entry name" value="DnaJ"/>
    <property type="match status" value="1"/>
</dbReference>
<name>A0ABV7FET8_9GAMM</name>
<dbReference type="SUPFAM" id="SSF46565">
    <property type="entry name" value="Chaperone J-domain"/>
    <property type="match status" value="1"/>
</dbReference>
<keyword evidence="2 7" id="KW-0812">Transmembrane</keyword>
<comment type="similarity">
    <text evidence="6">Belongs to the TIM14 family.</text>
</comment>
<evidence type="ECO:0000313" key="9">
    <source>
        <dbReference type="EMBL" id="MFC3115258.1"/>
    </source>
</evidence>
<dbReference type="Proteomes" id="UP001595555">
    <property type="component" value="Unassembled WGS sequence"/>
</dbReference>
<evidence type="ECO:0000256" key="4">
    <source>
        <dbReference type="ARBA" id="ARBA00023136"/>
    </source>
</evidence>
<dbReference type="Gene3D" id="1.10.287.110">
    <property type="entry name" value="DnaJ domain"/>
    <property type="match status" value="1"/>
</dbReference>